<evidence type="ECO:0000313" key="3">
    <source>
        <dbReference type="Proteomes" id="UP000046680"/>
    </source>
</evidence>
<proteinExistence type="predicted"/>
<name>A0A654U169_MYCTX</name>
<dbReference type="SMART" id="SM00833">
    <property type="entry name" value="CobW_C"/>
    <property type="match status" value="1"/>
</dbReference>
<dbReference type="PANTHER" id="PTHR43603">
    <property type="entry name" value="COBW DOMAIN-CONTAINING PROTEIN DDB_G0274527"/>
    <property type="match status" value="1"/>
</dbReference>
<gene>
    <name evidence="2" type="ORF">ERS007657_02021</name>
</gene>
<organism evidence="2 3">
    <name type="scientific">Mycobacterium tuberculosis</name>
    <dbReference type="NCBI Taxonomy" id="1773"/>
    <lineage>
        <taxon>Bacteria</taxon>
        <taxon>Bacillati</taxon>
        <taxon>Actinomycetota</taxon>
        <taxon>Actinomycetes</taxon>
        <taxon>Mycobacteriales</taxon>
        <taxon>Mycobacteriaceae</taxon>
        <taxon>Mycobacterium</taxon>
        <taxon>Mycobacterium tuberculosis complex</taxon>
    </lineage>
</organism>
<evidence type="ECO:0000313" key="2">
    <source>
        <dbReference type="EMBL" id="CFR82158.1"/>
    </source>
</evidence>
<protein>
    <submittedName>
        <fullName evidence="2">Probable cobalamin synthesis protein</fullName>
    </submittedName>
</protein>
<dbReference type="EMBL" id="CGCX01000710">
    <property type="protein sequence ID" value="CFR82158.1"/>
    <property type="molecule type" value="Genomic_DNA"/>
</dbReference>
<dbReference type="SUPFAM" id="SSF90002">
    <property type="entry name" value="Hypothetical protein YjiA, C-terminal domain"/>
    <property type="match status" value="1"/>
</dbReference>
<feature type="domain" description="CobW C-terminal" evidence="1">
    <location>
        <begin position="14"/>
        <end position="130"/>
    </location>
</feature>
<evidence type="ECO:0000259" key="1">
    <source>
        <dbReference type="SMART" id="SM00833"/>
    </source>
</evidence>
<reference evidence="2 3" key="1">
    <citation type="submission" date="2015-03" db="EMBL/GenBank/DDBJ databases">
        <authorList>
            <consortium name="Pathogen Informatics"/>
        </authorList>
    </citation>
    <scope>NUCLEOTIDE SEQUENCE [LARGE SCALE GENOMIC DNA]</scope>
    <source>
        <strain evidence="2 3">C09601061</strain>
    </source>
</reference>
<dbReference type="Pfam" id="PF07683">
    <property type="entry name" value="CobW_C"/>
    <property type="match status" value="1"/>
</dbReference>
<dbReference type="Proteomes" id="UP000046680">
    <property type="component" value="Unassembled WGS sequence"/>
</dbReference>
<dbReference type="PANTHER" id="PTHR43603:SF1">
    <property type="entry name" value="ZINC-REGULATED GTPASE METALLOPROTEIN ACTIVATOR 1"/>
    <property type="match status" value="1"/>
</dbReference>
<sequence length="177" mass="19440">MLAGLPPLAADGEVAIVEFSARRPFHPQRLHAAVDLLLDGVVRTRGRLWLANRPDQVMWLESAGGGLRVASAGKWLAAMAASEVAYVDLERRLFADLMWVYPFGDRHTAMTVLVCGADPTDIVNALNAALLSDDEMASPQRWQSYVDPFGDWHDDPCHEMPDAAGEFSAHRNSGESR</sequence>
<dbReference type="InterPro" id="IPR051927">
    <property type="entry name" value="Zn_Chap_cDPG_Synth"/>
</dbReference>
<dbReference type="AlphaFoldDB" id="A0A654U169"/>
<dbReference type="InterPro" id="IPR011629">
    <property type="entry name" value="CobW-like_C"/>
</dbReference>
<accession>A0A654U169</accession>